<dbReference type="Gene3D" id="3.40.1080.10">
    <property type="entry name" value="Glutaconate Coenzyme A-transferase"/>
    <property type="match status" value="2"/>
</dbReference>
<accession>F0QYD7</accession>
<sequence>MSKVVDVSRALDIIKDSDVIAVSGFNMATTPEYLLLKLYERYRETGHPRDLFIVTDSLPAARGRGLDLIAEYMFKDNDFSFIKGFMMTFLGVAPWLQRLAIENRVEAYSFPIGVATRWFRSIASSTPAITKVGLGTFLDPRQDGIYLNDLARERRTCRVELVSINGDEYLLYDCPKPRIGLIRGSTADEFGNLTMSEEAIYGSVLAITQAVKAQPNPGVVIAQVLYASRFVNTRDVHVPGPLIDYVVTSPPEYHTQSASIKYDPSVCGRVVISNACLPNDDKANFEITIARRVVLEFVKLVERLGRPIAINLGIGIPALAARIIKSEGVDDYIVTTVESGPWGGIALSDDDFGVAISPKAILPMPDQFIMYEGGIIDAASLGFMQVGPSGNVNPSFLPEKVTGPGGFPVIAYGSPRLYFAGAFTAGKREIDIIDGRLAIIKDGTIIKFVKKPYKVGFNAELGLKMGKEVMYITERAVFRLTSEGLVLEEYAPGVDIERDILAKMEFKPVISRHLQPMDDIVFRDEPMGLLEIVEKAIKR</sequence>
<organism evidence="3 4">
    <name type="scientific">Vulcanisaeta moutnovskia (strain 768-28)</name>
    <dbReference type="NCBI Taxonomy" id="985053"/>
    <lineage>
        <taxon>Archaea</taxon>
        <taxon>Thermoproteota</taxon>
        <taxon>Thermoprotei</taxon>
        <taxon>Thermoproteales</taxon>
        <taxon>Thermoproteaceae</taxon>
        <taxon>Vulcanisaeta</taxon>
    </lineage>
</organism>
<evidence type="ECO:0000313" key="4">
    <source>
        <dbReference type="Proteomes" id="UP000007485"/>
    </source>
</evidence>
<dbReference type="GO" id="GO:0008410">
    <property type="term" value="F:CoA-transferase activity"/>
    <property type="evidence" value="ECO:0007669"/>
    <property type="project" value="InterPro"/>
</dbReference>
<dbReference type="GO" id="GO:0046952">
    <property type="term" value="P:ketone body catabolic process"/>
    <property type="evidence" value="ECO:0007669"/>
    <property type="project" value="InterPro"/>
</dbReference>
<dbReference type="InterPro" id="IPR037171">
    <property type="entry name" value="NagB/RpiA_transferase-like"/>
</dbReference>
<name>F0QYD7_VULM7</name>
<dbReference type="KEGG" id="vmo:VMUT_1165"/>
<gene>
    <name evidence="3" type="ordered locus">VMUT_1165</name>
</gene>
<proteinExistence type="inferred from homology"/>
<dbReference type="OrthoDB" id="9252at2157"/>
<protein>
    <submittedName>
        <fullName evidence="3">Coenzyme A transferase</fullName>
    </submittedName>
</protein>
<dbReference type="PIRSF" id="PIRSF000858">
    <property type="entry name" value="SCOT-t"/>
    <property type="match status" value="1"/>
</dbReference>
<dbReference type="GeneID" id="10288817"/>
<dbReference type="EMBL" id="CP002529">
    <property type="protein sequence ID" value="ADY01370.1"/>
    <property type="molecule type" value="Genomic_DNA"/>
</dbReference>
<comment type="similarity">
    <text evidence="1">Belongs to the 3-oxoacid CoA-transferase family.</text>
</comment>
<dbReference type="STRING" id="985053.VMUT_1165"/>
<reference evidence="3 4" key="1">
    <citation type="journal article" date="2011" name="J. Bacteriol.">
        <title>Complete genome sequence of 'Vulcanisaeta moutnovskia' strain 768-28, a novel member of the hyperthermophilic crenarchaeal genus vulcanisaeta.</title>
        <authorList>
            <person name="Gumerov V.M."/>
            <person name="Mardanov A.V."/>
            <person name="Beletsky A.V."/>
            <person name="Prokofeva M.I."/>
            <person name="Bonch-Osmolovskaya E.A."/>
            <person name="Ravin N.V."/>
            <person name="Skryabin K.G."/>
        </authorList>
    </citation>
    <scope>NUCLEOTIDE SEQUENCE [LARGE SCALE GENOMIC DNA]</scope>
    <source>
        <strain evidence="3 4">768-28</strain>
    </source>
</reference>
<dbReference type="Proteomes" id="UP000007485">
    <property type="component" value="Chromosome"/>
</dbReference>
<keyword evidence="2 3" id="KW-0808">Transferase</keyword>
<keyword evidence="4" id="KW-1185">Reference proteome</keyword>
<evidence type="ECO:0000256" key="1">
    <source>
        <dbReference type="ARBA" id="ARBA00007154"/>
    </source>
</evidence>
<dbReference type="InterPro" id="IPR014388">
    <property type="entry name" value="3-oxoacid_CoA-transferase"/>
</dbReference>
<dbReference type="AlphaFoldDB" id="F0QYD7"/>
<dbReference type="RefSeq" id="WP_013604532.1">
    <property type="nucleotide sequence ID" value="NC_015151.1"/>
</dbReference>
<dbReference type="InterPro" id="IPR004165">
    <property type="entry name" value="CoA_trans_fam_I"/>
</dbReference>
<dbReference type="PANTHER" id="PTHR43293">
    <property type="entry name" value="ACETATE COA-TRANSFERASE YDIF"/>
    <property type="match status" value="1"/>
</dbReference>
<evidence type="ECO:0000256" key="2">
    <source>
        <dbReference type="ARBA" id="ARBA00022679"/>
    </source>
</evidence>
<dbReference type="PANTHER" id="PTHR43293:SF1">
    <property type="entry name" value="ACETATE COA-TRANSFERASE YDIF"/>
    <property type="match status" value="1"/>
</dbReference>
<evidence type="ECO:0000313" key="3">
    <source>
        <dbReference type="EMBL" id="ADY01370.1"/>
    </source>
</evidence>
<dbReference type="SUPFAM" id="SSF100950">
    <property type="entry name" value="NagB/RpiA/CoA transferase-like"/>
    <property type="match status" value="2"/>
</dbReference>
<dbReference type="HOGENOM" id="CLU_026774_4_0_2"/>
<dbReference type="Pfam" id="PF01144">
    <property type="entry name" value="CoA_trans"/>
    <property type="match status" value="1"/>
</dbReference>
<dbReference type="eggNOG" id="arCOG01986">
    <property type="taxonomic scope" value="Archaea"/>
</dbReference>
<dbReference type="SMART" id="SM00882">
    <property type="entry name" value="CoA_trans"/>
    <property type="match status" value="1"/>
</dbReference>